<proteinExistence type="predicted"/>
<protein>
    <submittedName>
        <fullName evidence="1">Uncharacterized protein</fullName>
    </submittedName>
</protein>
<dbReference type="STRING" id="1006576.DTL3_0200"/>
<sequence length="233" mass="27615">MFQRFLLKSYYWIFKKDIFSSLETLKGHKRITKDILGIYITSNLNFRSLIKSFAKGIGEGFYVFFYFTSRQIPKQKIKLIKELTNIYGIHFIIFSKNCILRMFDNRCFYMDSQTSLKDRIFSISSSKITFLFPEEVNNPAVTMTLKMQNIDIIFSTNISSYFNQDLSNNLIAYVITDKNVYVPDLFEKNMVMEKTKDMIKLNLKYLKSIKNNYLETNYKDLTLIKAKLDSFQI</sequence>
<evidence type="ECO:0000313" key="2">
    <source>
        <dbReference type="Proteomes" id="UP000032809"/>
    </source>
</evidence>
<keyword evidence="2" id="KW-1185">Reference proteome</keyword>
<accession>A0A0C7NHS6</accession>
<organism evidence="1 2">
    <name type="scientific">Defluviitoga tunisiensis</name>
    <dbReference type="NCBI Taxonomy" id="1006576"/>
    <lineage>
        <taxon>Bacteria</taxon>
        <taxon>Thermotogati</taxon>
        <taxon>Thermotogota</taxon>
        <taxon>Thermotogae</taxon>
        <taxon>Petrotogales</taxon>
        <taxon>Petrotogaceae</taxon>
        <taxon>Defluviitoga</taxon>
    </lineage>
</organism>
<dbReference type="AlphaFoldDB" id="A0A0C7NHS6"/>
<gene>
    <name evidence="1" type="ORF">DTL3_0200</name>
</gene>
<dbReference type="KEGG" id="dtn:DTL3_0200"/>
<dbReference type="EMBL" id="LN824141">
    <property type="protein sequence ID" value="CEP77531.1"/>
    <property type="molecule type" value="Genomic_DNA"/>
</dbReference>
<dbReference type="Proteomes" id="UP000032809">
    <property type="component" value="Chromosome I"/>
</dbReference>
<dbReference type="HOGENOM" id="CLU_1184157_0_0_0"/>
<dbReference type="RefSeq" id="WP_171820567.1">
    <property type="nucleotide sequence ID" value="NZ_LN824141.1"/>
</dbReference>
<name>A0A0C7NHS6_DEFTU</name>
<reference evidence="2" key="1">
    <citation type="submission" date="2014-11" db="EMBL/GenBank/DDBJ databases">
        <authorList>
            <person name="Wibberg D."/>
        </authorList>
    </citation>
    <scope>NUCLEOTIDE SEQUENCE [LARGE SCALE GENOMIC DNA]</scope>
    <source>
        <strain evidence="2">L3</strain>
    </source>
</reference>
<evidence type="ECO:0000313" key="1">
    <source>
        <dbReference type="EMBL" id="CEP77531.1"/>
    </source>
</evidence>